<evidence type="ECO:0000313" key="1">
    <source>
        <dbReference type="EMBL" id="GFE54807.1"/>
    </source>
</evidence>
<sequence length="135" mass="15075">MTNFNTHRVGDIWLQSRELPLRLKTSLGRNDDSIVKIEFDRSISLDIKPQDVLEALSTRDIKDDTVTIVVKGSTLECKFIEPKAITLTIGDTPNGSVDVTDRFLGTIFVSTPKSKLKASFDVSYKLYTYTSTSIA</sequence>
<proteinExistence type="predicted"/>
<protein>
    <submittedName>
        <fullName evidence="1">BNR Asp-box repeat protein, putative</fullName>
    </submittedName>
</protein>
<dbReference type="EMBL" id="BLIY01000017">
    <property type="protein sequence ID" value="GFE54807.1"/>
    <property type="molecule type" value="Genomic_DNA"/>
</dbReference>
<dbReference type="OrthoDB" id="366057at2759"/>
<reference evidence="1" key="1">
    <citation type="submission" date="2019-12" db="EMBL/GenBank/DDBJ databases">
        <title>Genome sequence of Babesia ovis.</title>
        <authorList>
            <person name="Yamagishi J."/>
            <person name="Sevinc F."/>
            <person name="Xuan X."/>
        </authorList>
    </citation>
    <scope>NUCLEOTIDE SEQUENCE</scope>
    <source>
        <strain evidence="1">Selcuk</strain>
    </source>
</reference>
<dbReference type="Proteomes" id="UP001057455">
    <property type="component" value="Unassembled WGS sequence"/>
</dbReference>
<accession>A0A9W5WVY4</accession>
<dbReference type="AlphaFoldDB" id="A0A9W5WVY4"/>
<comment type="caution">
    <text evidence="1">The sequence shown here is derived from an EMBL/GenBank/DDBJ whole genome shotgun (WGS) entry which is preliminary data.</text>
</comment>
<gene>
    <name evidence="1" type="ORF">BaOVIS_022110</name>
</gene>
<evidence type="ECO:0000313" key="2">
    <source>
        <dbReference type="Proteomes" id="UP001057455"/>
    </source>
</evidence>
<organism evidence="1 2">
    <name type="scientific">Babesia ovis</name>
    <dbReference type="NCBI Taxonomy" id="5869"/>
    <lineage>
        <taxon>Eukaryota</taxon>
        <taxon>Sar</taxon>
        <taxon>Alveolata</taxon>
        <taxon>Apicomplexa</taxon>
        <taxon>Aconoidasida</taxon>
        <taxon>Piroplasmida</taxon>
        <taxon>Babesiidae</taxon>
        <taxon>Babesia</taxon>
    </lineage>
</organism>
<keyword evidence="2" id="KW-1185">Reference proteome</keyword>
<name>A0A9W5WVY4_BABOV</name>